<keyword evidence="3" id="KW-1185">Reference proteome</keyword>
<evidence type="ECO:0008006" key="4">
    <source>
        <dbReference type="Google" id="ProtNLM"/>
    </source>
</evidence>
<feature type="region of interest" description="Disordered" evidence="1">
    <location>
        <begin position="24"/>
        <end position="43"/>
    </location>
</feature>
<evidence type="ECO:0000256" key="1">
    <source>
        <dbReference type="SAM" id="MobiDB-lite"/>
    </source>
</evidence>
<protein>
    <recommendedName>
        <fullName evidence="4">Flagellar assembly protein FliH/Type III secretion system HrpE domain-containing protein</fullName>
    </recommendedName>
</protein>
<evidence type="ECO:0000313" key="2">
    <source>
        <dbReference type="EMBL" id="MBO1080536.1"/>
    </source>
</evidence>
<dbReference type="EMBL" id="JACTNG010000009">
    <property type="protein sequence ID" value="MBO1080536.1"/>
    <property type="molecule type" value="Genomic_DNA"/>
</dbReference>
<name>A0ABS3KSU5_9PROT</name>
<evidence type="ECO:0000313" key="3">
    <source>
        <dbReference type="Proteomes" id="UP001518989"/>
    </source>
</evidence>
<reference evidence="2 3" key="1">
    <citation type="submission" date="2020-09" db="EMBL/GenBank/DDBJ databases">
        <title>Roseomonas.</title>
        <authorList>
            <person name="Zhu W."/>
        </authorList>
    </citation>
    <scope>NUCLEOTIDE SEQUENCE [LARGE SCALE GENOMIC DNA]</scope>
    <source>
        <strain evidence="2 3">573</strain>
    </source>
</reference>
<organism evidence="2 3">
    <name type="scientific">Roseomonas haemaphysalidis</name>
    <dbReference type="NCBI Taxonomy" id="2768162"/>
    <lineage>
        <taxon>Bacteria</taxon>
        <taxon>Pseudomonadati</taxon>
        <taxon>Pseudomonadota</taxon>
        <taxon>Alphaproteobacteria</taxon>
        <taxon>Acetobacterales</taxon>
        <taxon>Roseomonadaceae</taxon>
        <taxon>Roseomonas</taxon>
    </lineage>
</organism>
<comment type="caution">
    <text evidence="2">The sequence shown here is derived from an EMBL/GenBank/DDBJ whole genome shotgun (WGS) entry which is preliminary data.</text>
</comment>
<proteinExistence type="predicted"/>
<sequence length="229" mass="24061">MSLHLAPRPYLPPSLGLLLEDEHGTAAGRRQEEERLRSGAFDAGRRRGLEDGLAQGRAEGAAEAAAEAARVLEQAVAERAAQGAGAAVAALHRLLERRAEDRRTLDTDARAALIAALQAVLPALLAREAGGEIAAMLAEVLCERGEDVILLSAHPDTLDAMRREGFPALQAQPARIRLLPEPAMPPGAAEASWVSGGLIHRPEALVARALAILAPPVAVPSETLQEQAP</sequence>
<accession>A0ABS3KSU5</accession>
<dbReference type="Proteomes" id="UP001518989">
    <property type="component" value="Unassembled WGS sequence"/>
</dbReference>
<dbReference type="RefSeq" id="WP_207418562.1">
    <property type="nucleotide sequence ID" value="NZ_CP061177.1"/>
</dbReference>
<gene>
    <name evidence="2" type="ORF">IAI61_15945</name>
</gene>